<evidence type="ECO:0000256" key="6">
    <source>
        <dbReference type="ARBA" id="ARBA00022801"/>
    </source>
</evidence>
<keyword evidence="8" id="KW-0119">Carbohydrate metabolism</keyword>
<dbReference type="InterPro" id="IPR012341">
    <property type="entry name" value="6hp_glycosidase-like_sf"/>
</dbReference>
<dbReference type="Pfam" id="PF00723">
    <property type="entry name" value="Glyco_hydro_15"/>
    <property type="match status" value="1"/>
</dbReference>
<evidence type="ECO:0000256" key="13">
    <source>
        <dbReference type="SAM" id="SignalP"/>
    </source>
</evidence>
<dbReference type="InterPro" id="IPR056125">
    <property type="entry name" value="DUF7708"/>
</dbReference>
<reference evidence="15 16" key="1">
    <citation type="journal article" date="2023" name="Res Sq">
        <title>Genomic and morphological characterization of Knufia obscura isolated from the Mars 2020 spacecraft assembly facility.</title>
        <authorList>
            <person name="Chander A.M."/>
            <person name="Teixeira M.M."/>
            <person name="Singh N.K."/>
            <person name="Williams M.P."/>
            <person name="Parker C.W."/>
            <person name="Leo P."/>
            <person name="Stajich J.E."/>
            <person name="Torok T."/>
            <person name="Tighe S."/>
            <person name="Mason C.E."/>
            <person name="Venkateswaran K."/>
        </authorList>
    </citation>
    <scope>NUCLEOTIDE SEQUENCE [LARGE SCALE GENOMIC DNA]</scope>
    <source>
        <strain evidence="15 16">CCFEE 5817</strain>
    </source>
</reference>
<evidence type="ECO:0000256" key="2">
    <source>
        <dbReference type="ARBA" id="ARBA00006188"/>
    </source>
</evidence>
<dbReference type="InterPro" id="IPR034836">
    <property type="entry name" value="CBM20_glucoamylase"/>
</dbReference>
<feature type="domain" description="CBM20" evidence="14">
    <location>
        <begin position="516"/>
        <end position="625"/>
    </location>
</feature>
<dbReference type="GeneID" id="89997186"/>
<dbReference type="PRINTS" id="PR00736">
    <property type="entry name" value="GLHYDRLASE15"/>
</dbReference>
<evidence type="ECO:0000256" key="4">
    <source>
        <dbReference type="ARBA" id="ARBA00022729"/>
    </source>
</evidence>
<dbReference type="Pfam" id="PF24809">
    <property type="entry name" value="DUF7708"/>
    <property type="match status" value="1"/>
</dbReference>
<dbReference type="SUPFAM" id="SSF52540">
    <property type="entry name" value="P-loop containing nucleoside triphosphate hydrolases"/>
    <property type="match status" value="1"/>
</dbReference>
<comment type="caution">
    <text evidence="15">The sequence shown here is derived from an EMBL/GenBank/DDBJ whole genome shotgun (WGS) entry which is preliminary data.</text>
</comment>
<dbReference type="InterPro" id="IPR013784">
    <property type="entry name" value="Carb-bd-like_fold"/>
</dbReference>
<protein>
    <recommendedName>
        <fullName evidence="3">glucan 1,4-alpha-glucosidase</fullName>
        <ecNumber evidence="3">3.2.1.3</ecNumber>
    </recommendedName>
    <alternativeName>
        <fullName evidence="12">1,4-alpha-D-glucan glucohydrolase</fullName>
    </alternativeName>
    <alternativeName>
        <fullName evidence="11">Glucan 1,4-alpha-glucosidase</fullName>
    </alternativeName>
</protein>
<dbReference type="CDD" id="cd05811">
    <property type="entry name" value="CBM20_glucoamylase"/>
    <property type="match status" value="1"/>
</dbReference>
<dbReference type="Gene3D" id="3.40.50.300">
    <property type="entry name" value="P-loop containing nucleotide triphosphate hydrolases"/>
    <property type="match status" value="1"/>
</dbReference>
<evidence type="ECO:0000256" key="3">
    <source>
        <dbReference type="ARBA" id="ARBA00012593"/>
    </source>
</evidence>
<dbReference type="SMART" id="SM01065">
    <property type="entry name" value="CBM_2"/>
    <property type="match status" value="1"/>
</dbReference>
<dbReference type="InterPro" id="IPR027417">
    <property type="entry name" value="P-loop_NTPase"/>
</dbReference>
<keyword evidence="5" id="KW-0677">Repeat</keyword>
<feature type="signal peptide" evidence="13">
    <location>
        <begin position="1"/>
        <end position="19"/>
    </location>
</feature>
<keyword evidence="10" id="KW-0624">Polysaccharide degradation</keyword>
<dbReference type="PANTHER" id="PTHR31616">
    <property type="entry name" value="TREHALASE"/>
    <property type="match status" value="1"/>
</dbReference>
<feature type="chain" id="PRO_5047403141" description="glucan 1,4-alpha-glucosidase" evidence="13">
    <location>
        <begin position="20"/>
        <end position="1541"/>
    </location>
</feature>
<evidence type="ECO:0000256" key="7">
    <source>
        <dbReference type="ARBA" id="ARBA00023180"/>
    </source>
</evidence>
<accession>A0ABR0RV35</accession>
<dbReference type="InterPro" id="IPR056884">
    <property type="entry name" value="NPHP3-like_N"/>
</dbReference>
<dbReference type="PROSITE" id="PS51166">
    <property type="entry name" value="CBM20"/>
    <property type="match status" value="1"/>
</dbReference>
<evidence type="ECO:0000256" key="11">
    <source>
        <dbReference type="ARBA" id="ARBA00033442"/>
    </source>
</evidence>
<dbReference type="EMBL" id="JAVHJV010000003">
    <property type="protein sequence ID" value="KAK5944455.1"/>
    <property type="molecule type" value="Genomic_DNA"/>
</dbReference>
<dbReference type="RefSeq" id="XP_064732545.1">
    <property type="nucleotide sequence ID" value="XM_064872165.1"/>
</dbReference>
<evidence type="ECO:0000256" key="10">
    <source>
        <dbReference type="ARBA" id="ARBA00023326"/>
    </source>
</evidence>
<dbReference type="Gene3D" id="2.60.40.10">
    <property type="entry name" value="Immunoglobulins"/>
    <property type="match status" value="1"/>
</dbReference>
<evidence type="ECO:0000256" key="5">
    <source>
        <dbReference type="ARBA" id="ARBA00022737"/>
    </source>
</evidence>
<proteinExistence type="inferred from homology"/>
<keyword evidence="7" id="KW-0325">Glycoprotein</keyword>
<dbReference type="PANTHER" id="PTHR31616:SF12">
    <property type="entry name" value="GLUCOAMYLASE"/>
    <property type="match status" value="1"/>
</dbReference>
<name>A0ABR0RV35_9EURO</name>
<gene>
    <name evidence="15" type="primary">gla1</name>
    <name evidence="15" type="ORF">PMZ80_003737</name>
</gene>
<dbReference type="InterPro" id="IPR002044">
    <property type="entry name" value="CBM20"/>
</dbReference>
<dbReference type="InterPro" id="IPR013783">
    <property type="entry name" value="Ig-like_fold"/>
</dbReference>
<sequence>MLSIRKLLVLATSLGSVATSPVDHKNQAGGSLDTWLAAESPIALQGVLNNIGAGGAKVTGARAGIVVASPSKNEPPYFYTWTRDAALVTKMLVDEFLAGDTALEIHIKDYIGAQAVIQGISNPSGSLTDGQGLGEPKFNVDETAFTENWGRPQRDGPPLRATAMITYAKYLVSNGQTPTVLGLIWPIIQNDLSYTAQYWNQTGFDLWEEVSGSSFFTIAASHRALIEGSALAATIGQSCSHCDSQAPQVLCFLQTFWTGQYIDSNINTNDGRTGKDANSILTSLHNFDPAATCDDTTFQPCSSRALANHKQVTDSFRSIYRINNGVPQGKAVALGRYSEDVYYNGNPWYLATTAAAEQLYDAIYQWHQIGSITVDTANQAFFQDLVPNTESGTYPSGSTTYISLTNAIKTYADGFMSIVQQYTPSNGALAEQFSKDDGTPLSAADLTWSYAAFLTANARRNEQVPASWLTSGANELPSECHASSATGTYRFVTATSFPTGTMTTPTGITTTSSTSCPTPTAVVVTFNELATTTFGENVYITGSTPPLGNWDINVGSRIALSADKYTSENNLWYVTLDLPVTTSFEYKFYRVGSDGQVMWESDPNREYTVPARCETSAEVNGTWSGPSTYLWQQAVQSYVDKLPLAQQQLFKAPATVQECIVILERGCNRKRAFSRILEHFRPVVDPLKRFEGAIDVLVQTSTGIASPIWGPLRAAVTVASEHFKTLERLAFTLEKIACAIRHFEDLEQLFHSYGDVKGAMLSLYCDLLDFCSRIVRFHGRSFRSAFIVFDKEFSGIADAIDLHSREVERAAAIAGYKEAKEARDQMFAIQRAQDILQLQLWLNPALIRDRLKELQQEIMPGSCDWITENSAFRAWLNSIDSHVLHVTGRPGSGKSTLTAFLVEHLSNSAKSVLYFFCDKKDTERSGCMSMVRSLVSQVLATDPSFADCLGPLRRKDGATMLDSREIATEAFQLAISFLQDQRRPGYIIVDAVDEIGGGYLLGELQMTVHSSNMKILFTGRDDGNYYHDLGYLYTRLKVQPPLQLIMDTSSANKHIRSYTEARATEIVGVCPTELQEAITATVVEKADGLWLYAKLILDEAQRAPSEARLRARLNDLPKGLTDLYTSILKDRATHLSDDEKAFCEELFLWLDVSDYMPGFFAEENDRLSVQIIRSIFLCVNGGTEVFDAGKLVKSLGAPLIRIHELGASQQVEFVHSSGYRYLQDSHRRLPGELPSVLLPQRLKHLRRAATSVRYFGQGEHATDLLNALKTDPDGHTAILMEYFHFAYGIWNASHFRGYLSDPMEGGELHELEGLCKSLTDFIQSGHALLWFEISTIVNYTGNYVQLLDNVILALNSRRPAECDSERQSQLGQLPLYRDFNHVFRDFFLDWAYVLYETTPWQPITVRGTKYFRPPQRWTIFTPKGFHQRDRARKMLEIAERWSHCFFESAPEHEQLSLTASSAVPRLRAGPDKFVCPVCSSTKHKSKLMSHMTGCQRTMSLKLRILCPLCGRSKALVSLGSHMHECPRKSDIGFDQVADISD</sequence>
<evidence type="ECO:0000259" key="14">
    <source>
        <dbReference type="PROSITE" id="PS51166"/>
    </source>
</evidence>
<dbReference type="Gene3D" id="1.50.10.10">
    <property type="match status" value="1"/>
</dbReference>
<dbReference type="Proteomes" id="UP001334248">
    <property type="component" value="Unassembled WGS sequence"/>
</dbReference>
<dbReference type="InterPro" id="IPR008928">
    <property type="entry name" value="6-hairpin_glycosidase_sf"/>
</dbReference>
<dbReference type="InterPro" id="IPR000165">
    <property type="entry name" value="Glucoamylase"/>
</dbReference>
<keyword evidence="16" id="KW-1185">Reference proteome</keyword>
<dbReference type="Pfam" id="PF00686">
    <property type="entry name" value="CBM_20"/>
    <property type="match status" value="1"/>
</dbReference>
<dbReference type="SUPFAM" id="SSF49452">
    <property type="entry name" value="Starch-binding domain-like"/>
    <property type="match status" value="1"/>
</dbReference>
<dbReference type="Pfam" id="PF24883">
    <property type="entry name" value="NPHP3_N"/>
    <property type="match status" value="1"/>
</dbReference>
<dbReference type="EC" id="3.2.1.3" evidence="3"/>
<keyword evidence="9 15" id="KW-0326">Glycosidase</keyword>
<evidence type="ECO:0000313" key="15">
    <source>
        <dbReference type="EMBL" id="KAK5944455.1"/>
    </source>
</evidence>
<dbReference type="InterPro" id="IPR046966">
    <property type="entry name" value="Glucoamylase_active_site"/>
</dbReference>
<organism evidence="15 16">
    <name type="scientific">Knufia obscura</name>
    <dbReference type="NCBI Taxonomy" id="1635080"/>
    <lineage>
        <taxon>Eukaryota</taxon>
        <taxon>Fungi</taxon>
        <taxon>Dikarya</taxon>
        <taxon>Ascomycota</taxon>
        <taxon>Pezizomycotina</taxon>
        <taxon>Eurotiomycetes</taxon>
        <taxon>Chaetothyriomycetidae</taxon>
        <taxon>Chaetothyriales</taxon>
        <taxon>Trichomeriaceae</taxon>
        <taxon>Knufia</taxon>
    </lineage>
</organism>
<dbReference type="PROSITE" id="PS00820">
    <property type="entry name" value="GLUCOAMYLASE"/>
    <property type="match status" value="1"/>
</dbReference>
<keyword evidence="4 13" id="KW-0732">Signal</keyword>
<dbReference type="SUPFAM" id="SSF48208">
    <property type="entry name" value="Six-hairpin glycosidases"/>
    <property type="match status" value="1"/>
</dbReference>
<evidence type="ECO:0000256" key="12">
    <source>
        <dbReference type="ARBA" id="ARBA00033473"/>
    </source>
</evidence>
<dbReference type="InterPro" id="IPR011613">
    <property type="entry name" value="GH15-like"/>
</dbReference>
<dbReference type="GO" id="GO:0004339">
    <property type="term" value="F:glucan 1,4-alpha-glucosidase activity"/>
    <property type="evidence" value="ECO:0007669"/>
    <property type="project" value="UniProtKB-EC"/>
</dbReference>
<comment type="catalytic activity">
    <reaction evidence="1">
        <text>Hydrolysis of terminal (1-&gt;4)-linked alpha-D-glucose residues successively from non-reducing ends of the chains with release of beta-D-glucose.</text>
        <dbReference type="EC" id="3.2.1.3"/>
    </reaction>
</comment>
<evidence type="ECO:0000256" key="9">
    <source>
        <dbReference type="ARBA" id="ARBA00023295"/>
    </source>
</evidence>
<evidence type="ECO:0000256" key="8">
    <source>
        <dbReference type="ARBA" id="ARBA00023277"/>
    </source>
</evidence>
<keyword evidence="6 15" id="KW-0378">Hydrolase</keyword>
<evidence type="ECO:0000313" key="16">
    <source>
        <dbReference type="Proteomes" id="UP001334248"/>
    </source>
</evidence>
<evidence type="ECO:0000256" key="1">
    <source>
        <dbReference type="ARBA" id="ARBA00001863"/>
    </source>
</evidence>
<comment type="similarity">
    <text evidence="2">Belongs to the glycosyl hydrolase 15 family.</text>
</comment>